<evidence type="ECO:0000313" key="1">
    <source>
        <dbReference type="EMBL" id="KAK9110446.1"/>
    </source>
</evidence>
<evidence type="ECO:0000313" key="2">
    <source>
        <dbReference type="Proteomes" id="UP001417504"/>
    </source>
</evidence>
<proteinExistence type="predicted"/>
<sequence>MALVPRRGRSGVFPDLRCCRGFSGGGRCAFRDLNRRSGVRISVQLVLRRRASRDLVRSGVVFSSPGLPIWRRKGESIGRGASFASLLNSVTSNTSKEKSSFDFWRDFWLSMVTGAIRGLLIRVDAIGWILRFAFPELVMTRFALSPSRALTKESFMLFEFPYRLQF</sequence>
<comment type="caution">
    <text evidence="1">The sequence shown here is derived from an EMBL/GenBank/DDBJ whole genome shotgun (WGS) entry which is preliminary data.</text>
</comment>
<keyword evidence="2" id="KW-1185">Reference proteome</keyword>
<dbReference type="AlphaFoldDB" id="A0AAP0I8W8"/>
<reference evidence="1 2" key="1">
    <citation type="submission" date="2024-01" db="EMBL/GenBank/DDBJ databases">
        <title>Genome assemblies of Stephania.</title>
        <authorList>
            <person name="Yang L."/>
        </authorList>
    </citation>
    <scope>NUCLEOTIDE SEQUENCE [LARGE SCALE GENOMIC DNA]</scope>
    <source>
        <strain evidence="1">QJT</strain>
        <tissue evidence="1">Leaf</tissue>
    </source>
</reference>
<accession>A0AAP0I8W8</accession>
<dbReference type="Proteomes" id="UP001417504">
    <property type="component" value="Unassembled WGS sequence"/>
</dbReference>
<dbReference type="EMBL" id="JBBNAE010000007">
    <property type="protein sequence ID" value="KAK9110446.1"/>
    <property type="molecule type" value="Genomic_DNA"/>
</dbReference>
<organism evidence="1 2">
    <name type="scientific">Stephania japonica</name>
    <dbReference type="NCBI Taxonomy" id="461633"/>
    <lineage>
        <taxon>Eukaryota</taxon>
        <taxon>Viridiplantae</taxon>
        <taxon>Streptophyta</taxon>
        <taxon>Embryophyta</taxon>
        <taxon>Tracheophyta</taxon>
        <taxon>Spermatophyta</taxon>
        <taxon>Magnoliopsida</taxon>
        <taxon>Ranunculales</taxon>
        <taxon>Menispermaceae</taxon>
        <taxon>Menispermoideae</taxon>
        <taxon>Cissampelideae</taxon>
        <taxon>Stephania</taxon>
    </lineage>
</organism>
<gene>
    <name evidence="1" type="ORF">Sjap_018506</name>
</gene>
<name>A0AAP0I8W8_9MAGN</name>
<protein>
    <submittedName>
        <fullName evidence="1">Uncharacterized protein</fullName>
    </submittedName>
</protein>